<feature type="region of interest" description="Disordered" evidence="1">
    <location>
        <begin position="47"/>
        <end position="129"/>
    </location>
</feature>
<dbReference type="EnsemblPlants" id="KQL23008">
    <property type="protein sequence ID" value="KQL23008"/>
    <property type="gene ID" value="SETIT_031214mg"/>
</dbReference>
<evidence type="ECO:0000256" key="1">
    <source>
        <dbReference type="SAM" id="MobiDB-lite"/>
    </source>
</evidence>
<evidence type="ECO:0000313" key="3">
    <source>
        <dbReference type="Proteomes" id="UP000004995"/>
    </source>
</evidence>
<dbReference type="Gramene" id="KQL23008">
    <property type="protein sequence ID" value="KQL23008"/>
    <property type="gene ID" value="SETIT_031214mg"/>
</dbReference>
<feature type="compositionally biased region" description="Basic residues" evidence="1">
    <location>
        <begin position="83"/>
        <end position="93"/>
    </location>
</feature>
<protein>
    <recommendedName>
        <fullName evidence="4">Pentatricopeptide repeat-containing protein</fullName>
    </recommendedName>
</protein>
<dbReference type="OMA" id="HGINAVW"/>
<reference evidence="3" key="1">
    <citation type="journal article" date="2012" name="Nat. Biotechnol.">
        <title>Reference genome sequence of the model plant Setaria.</title>
        <authorList>
            <person name="Bennetzen J.L."/>
            <person name="Schmutz J."/>
            <person name="Wang H."/>
            <person name="Percifield R."/>
            <person name="Hawkins J."/>
            <person name="Pontaroli A.C."/>
            <person name="Estep M."/>
            <person name="Feng L."/>
            <person name="Vaughn J.N."/>
            <person name="Grimwood J."/>
            <person name="Jenkins J."/>
            <person name="Barry K."/>
            <person name="Lindquist E."/>
            <person name="Hellsten U."/>
            <person name="Deshpande S."/>
            <person name="Wang X."/>
            <person name="Wu X."/>
            <person name="Mitros T."/>
            <person name="Triplett J."/>
            <person name="Yang X."/>
            <person name="Ye C.Y."/>
            <person name="Mauro-Herrera M."/>
            <person name="Wang L."/>
            <person name="Li P."/>
            <person name="Sharma M."/>
            <person name="Sharma R."/>
            <person name="Ronald P.C."/>
            <person name="Panaud O."/>
            <person name="Kellogg E.A."/>
            <person name="Brutnell T.P."/>
            <person name="Doust A.N."/>
            <person name="Tuskan G.A."/>
            <person name="Rokhsar D."/>
            <person name="Devos K.M."/>
        </authorList>
    </citation>
    <scope>NUCLEOTIDE SEQUENCE [LARGE SCALE GENOMIC DNA]</scope>
    <source>
        <strain evidence="3">cv. Yugu1</strain>
    </source>
</reference>
<dbReference type="InParanoid" id="K3ZX82"/>
<dbReference type="Proteomes" id="UP000004995">
    <property type="component" value="Unassembled WGS sequence"/>
</dbReference>
<evidence type="ECO:0000313" key="2">
    <source>
        <dbReference type="EnsemblPlants" id="KQL23008"/>
    </source>
</evidence>
<proteinExistence type="predicted"/>
<dbReference type="EMBL" id="AGNK02000753">
    <property type="status" value="NOT_ANNOTATED_CDS"/>
    <property type="molecule type" value="Genomic_DNA"/>
</dbReference>
<dbReference type="AlphaFoldDB" id="K3ZX82"/>
<sequence length="186" mass="20833">MRLLQDGGSRQSSQALRSGYSEAVAPSIRRFCSAPVGSLTNSKADGDPLYQAAADQPHDNSGCGSEPSHGINAVWKQVMNHGPPKRGRRWKKLQGRDGPTEEECNHEKQLPGRYGPSQKGHHHEKKLPDTPFQPLLFQTILDTPMSTLMTVLDTWVKVGNRLERNEALMVLFHLRKQRLYSKALKI</sequence>
<dbReference type="HOGENOM" id="CLU_1456835_0_0_1"/>
<reference evidence="2" key="2">
    <citation type="submission" date="2018-08" db="UniProtKB">
        <authorList>
            <consortium name="EnsemblPlants"/>
        </authorList>
    </citation>
    <scope>IDENTIFICATION</scope>
    <source>
        <strain evidence="2">Yugu1</strain>
    </source>
</reference>
<keyword evidence="3" id="KW-1185">Reference proteome</keyword>
<organism evidence="2 3">
    <name type="scientific">Setaria italica</name>
    <name type="common">Foxtail millet</name>
    <name type="synonym">Panicum italicum</name>
    <dbReference type="NCBI Taxonomy" id="4555"/>
    <lineage>
        <taxon>Eukaryota</taxon>
        <taxon>Viridiplantae</taxon>
        <taxon>Streptophyta</taxon>
        <taxon>Embryophyta</taxon>
        <taxon>Tracheophyta</taxon>
        <taxon>Spermatophyta</taxon>
        <taxon>Magnoliopsida</taxon>
        <taxon>Liliopsida</taxon>
        <taxon>Poales</taxon>
        <taxon>Poaceae</taxon>
        <taxon>PACMAD clade</taxon>
        <taxon>Panicoideae</taxon>
        <taxon>Panicodae</taxon>
        <taxon>Paniceae</taxon>
        <taxon>Cenchrinae</taxon>
        <taxon>Setaria</taxon>
    </lineage>
</organism>
<dbReference type="FunCoup" id="K3ZX82">
    <property type="interactions" value="4"/>
</dbReference>
<accession>K3ZX82</accession>
<evidence type="ECO:0008006" key="4">
    <source>
        <dbReference type="Google" id="ProtNLM"/>
    </source>
</evidence>
<name>K3ZX82_SETIT</name>
<feature type="compositionally biased region" description="Basic and acidic residues" evidence="1">
    <location>
        <begin position="94"/>
        <end position="110"/>
    </location>
</feature>